<dbReference type="AlphaFoldDB" id="A0AAV7Q8I2"/>
<keyword evidence="1" id="KW-0416">Keratin</keyword>
<dbReference type="Pfam" id="PF00038">
    <property type="entry name" value="Filament"/>
    <property type="match status" value="1"/>
</dbReference>
<comment type="caution">
    <text evidence="7">The sequence shown here is derived from an EMBL/GenBank/DDBJ whole genome shotgun (WGS) entry which is preliminary data.</text>
</comment>
<dbReference type="GO" id="GO:0030855">
    <property type="term" value="P:epithelial cell differentiation"/>
    <property type="evidence" value="ECO:0007669"/>
    <property type="project" value="TreeGrafter"/>
</dbReference>
<dbReference type="SUPFAM" id="SSF64593">
    <property type="entry name" value="Intermediate filament protein, coiled coil region"/>
    <property type="match status" value="2"/>
</dbReference>
<dbReference type="Proteomes" id="UP001066276">
    <property type="component" value="Chromosome 6"/>
</dbReference>
<dbReference type="FunFam" id="1.20.5.1160:FF:000002">
    <property type="entry name" value="Type I keratin 10"/>
    <property type="match status" value="1"/>
</dbReference>
<feature type="coiled-coil region" evidence="4">
    <location>
        <begin position="1"/>
        <end position="35"/>
    </location>
</feature>
<evidence type="ECO:0000256" key="3">
    <source>
        <dbReference type="ARBA" id="ARBA00023054"/>
    </source>
</evidence>
<dbReference type="PANTHER" id="PTHR23239:SF207">
    <property type="entry name" value="KERATIN, TYPE I CYTOSKELETAL 24"/>
    <property type="match status" value="1"/>
</dbReference>
<dbReference type="GO" id="GO:0005882">
    <property type="term" value="C:intermediate filament"/>
    <property type="evidence" value="ECO:0007669"/>
    <property type="project" value="UniProtKB-KW"/>
</dbReference>
<feature type="domain" description="IF rod" evidence="6">
    <location>
        <begin position="1"/>
        <end position="309"/>
    </location>
</feature>
<evidence type="ECO:0000313" key="8">
    <source>
        <dbReference type="Proteomes" id="UP001066276"/>
    </source>
</evidence>
<reference evidence="7" key="1">
    <citation type="journal article" date="2022" name="bioRxiv">
        <title>Sequencing and chromosome-scale assembly of the giantPleurodeles waltlgenome.</title>
        <authorList>
            <person name="Brown T."/>
            <person name="Elewa A."/>
            <person name="Iarovenko S."/>
            <person name="Subramanian E."/>
            <person name="Araus A.J."/>
            <person name="Petzold A."/>
            <person name="Susuki M."/>
            <person name="Suzuki K.-i.T."/>
            <person name="Hayashi T."/>
            <person name="Toyoda A."/>
            <person name="Oliveira C."/>
            <person name="Osipova E."/>
            <person name="Leigh N.D."/>
            <person name="Simon A."/>
            <person name="Yun M.H."/>
        </authorList>
    </citation>
    <scope>NUCLEOTIDE SEQUENCE</scope>
    <source>
        <strain evidence="7">20211129_DDA</strain>
        <tissue evidence="7">Liver</tissue>
    </source>
</reference>
<dbReference type="PANTHER" id="PTHR23239">
    <property type="entry name" value="INTERMEDIATE FILAMENT"/>
    <property type="match status" value="1"/>
</dbReference>
<dbReference type="InterPro" id="IPR002957">
    <property type="entry name" value="Keratin_I"/>
</dbReference>
<dbReference type="Gene3D" id="1.20.5.500">
    <property type="entry name" value="Single helix bin"/>
    <property type="match status" value="1"/>
</dbReference>
<dbReference type="InterPro" id="IPR039008">
    <property type="entry name" value="IF_rod_dom"/>
</dbReference>
<evidence type="ECO:0000256" key="5">
    <source>
        <dbReference type="SAM" id="MobiDB-lite"/>
    </source>
</evidence>
<evidence type="ECO:0000256" key="4">
    <source>
        <dbReference type="SAM" id="Coils"/>
    </source>
</evidence>
<keyword evidence="2" id="KW-0403">Intermediate filament</keyword>
<dbReference type="EMBL" id="JANPWB010000010">
    <property type="protein sequence ID" value="KAJ1135746.1"/>
    <property type="molecule type" value="Genomic_DNA"/>
</dbReference>
<dbReference type="GO" id="GO:0005198">
    <property type="term" value="F:structural molecule activity"/>
    <property type="evidence" value="ECO:0007669"/>
    <property type="project" value="InterPro"/>
</dbReference>
<keyword evidence="3 4" id="KW-0175">Coiled coil</keyword>
<keyword evidence="8" id="KW-1185">Reference proteome</keyword>
<feature type="compositionally biased region" description="Low complexity" evidence="5">
    <location>
        <begin position="321"/>
        <end position="343"/>
    </location>
</feature>
<evidence type="ECO:0000259" key="6">
    <source>
        <dbReference type="PROSITE" id="PS51842"/>
    </source>
</evidence>
<proteinExistence type="predicted"/>
<evidence type="ECO:0000256" key="2">
    <source>
        <dbReference type="ARBA" id="ARBA00022754"/>
    </source>
</evidence>
<protein>
    <recommendedName>
        <fullName evidence="6">IF rod domain-containing protein</fullName>
    </recommendedName>
</protein>
<dbReference type="FunFam" id="1.20.5.170:FF:000002">
    <property type="entry name" value="Type I keratin KA11"/>
    <property type="match status" value="1"/>
</dbReference>
<evidence type="ECO:0000256" key="1">
    <source>
        <dbReference type="ARBA" id="ARBA00022744"/>
    </source>
</evidence>
<accession>A0AAV7Q8I2</accession>
<dbReference type="SMART" id="SM01391">
    <property type="entry name" value="Filament"/>
    <property type="match status" value="1"/>
</dbReference>
<feature type="coiled-coil region" evidence="4">
    <location>
        <begin position="94"/>
        <end position="301"/>
    </location>
</feature>
<dbReference type="PROSITE" id="PS51842">
    <property type="entry name" value="IF_ROD_2"/>
    <property type="match status" value="1"/>
</dbReference>
<sequence length="428" mass="48107">MQNLNDRLAAYLSKVRELEDANAELERKIKEWYAKQRPAPEERDYSKYFKQIADLQAKILAAQVANASVVLQIDNARLAADDFKLKYENERMLRQSVEADINGLRRVLDELTMATSDLQLQVESLTEELAALKKNHEDEMKGHQHDTQGDVSVEMRAAPGINIIELLNQTRVQYEKMAEENRRRAEEEFNKRSAELKQQISTGVEQVQSIKTEVSELRRTLQSLEIELRAQLSMKSSLESNLAETEGRYCSQLAELQGKISIIEEQLGDLRAQMEHQSDEYNQLLDIKSRLEQEIATYQRLLEGSGGSSQFPQIKHQSDYGSGEHSSHSGVSGYDRGSRSTGTTGYGSGTGSSSKETSKSTRVITITDDLVDGKPVSSRRQEEFDTRVECDKVVLLPNVNPQGIPVSGTYVKGRPFSPSLSLAPYGEK</sequence>
<evidence type="ECO:0000313" key="7">
    <source>
        <dbReference type="EMBL" id="KAJ1135746.1"/>
    </source>
</evidence>
<feature type="region of interest" description="Disordered" evidence="5">
    <location>
        <begin position="305"/>
        <end position="361"/>
    </location>
</feature>
<gene>
    <name evidence="7" type="ORF">NDU88_002178</name>
</gene>
<dbReference type="Gene3D" id="1.20.5.1160">
    <property type="entry name" value="Vasodilator-stimulated phosphoprotein"/>
    <property type="match status" value="1"/>
</dbReference>
<dbReference type="PRINTS" id="PR01248">
    <property type="entry name" value="TYPE1KERATIN"/>
</dbReference>
<dbReference type="GO" id="GO:0045109">
    <property type="term" value="P:intermediate filament organization"/>
    <property type="evidence" value="ECO:0007669"/>
    <property type="project" value="TreeGrafter"/>
</dbReference>
<name>A0AAV7Q8I2_PLEWA</name>
<organism evidence="7 8">
    <name type="scientific">Pleurodeles waltl</name>
    <name type="common">Iberian ribbed newt</name>
    <dbReference type="NCBI Taxonomy" id="8319"/>
    <lineage>
        <taxon>Eukaryota</taxon>
        <taxon>Metazoa</taxon>
        <taxon>Chordata</taxon>
        <taxon>Craniata</taxon>
        <taxon>Vertebrata</taxon>
        <taxon>Euteleostomi</taxon>
        <taxon>Amphibia</taxon>
        <taxon>Batrachia</taxon>
        <taxon>Caudata</taxon>
        <taxon>Salamandroidea</taxon>
        <taxon>Salamandridae</taxon>
        <taxon>Pleurodelinae</taxon>
        <taxon>Pleurodeles</taxon>
    </lineage>
</organism>
<dbReference type="Gene3D" id="1.20.5.170">
    <property type="match status" value="1"/>
</dbReference>